<evidence type="ECO:0000313" key="2">
    <source>
        <dbReference type="EnsemblPlants" id="TuG1812G0200000722.01.T01.cds428426"/>
    </source>
</evidence>
<feature type="repeat" description="ANK" evidence="1">
    <location>
        <begin position="67"/>
        <end position="88"/>
    </location>
</feature>
<accession>A0A8R7P9Q9</accession>
<keyword evidence="3" id="KW-1185">Reference proteome</keyword>
<dbReference type="Proteomes" id="UP000015106">
    <property type="component" value="Chromosome 2"/>
</dbReference>
<dbReference type="EnsemblPlants" id="TuG1812G0200000722.01.T01">
    <property type="protein sequence ID" value="TuG1812G0200000722.01.T01.cds428426"/>
    <property type="gene ID" value="TuG1812G0200000722.01"/>
</dbReference>
<dbReference type="Gramene" id="TuG1812G0200000722.01.T01">
    <property type="protein sequence ID" value="TuG1812G0200000722.01.T01.cds428426"/>
    <property type="gene ID" value="TuG1812G0200000722.01"/>
</dbReference>
<dbReference type="SMART" id="SM00248">
    <property type="entry name" value="ANK"/>
    <property type="match status" value="3"/>
</dbReference>
<evidence type="ECO:0000313" key="3">
    <source>
        <dbReference type="Proteomes" id="UP000015106"/>
    </source>
</evidence>
<dbReference type="AlphaFoldDB" id="A0A8R7P9Q9"/>
<evidence type="ECO:0000256" key="1">
    <source>
        <dbReference type="PROSITE-ProRule" id="PRU00023"/>
    </source>
</evidence>
<dbReference type="Gene3D" id="1.25.40.20">
    <property type="entry name" value="Ankyrin repeat-containing domain"/>
    <property type="match status" value="1"/>
</dbReference>
<evidence type="ECO:0008006" key="4">
    <source>
        <dbReference type="Google" id="ProtNLM"/>
    </source>
</evidence>
<dbReference type="Pfam" id="PF12796">
    <property type="entry name" value="Ank_2"/>
    <property type="match status" value="2"/>
</dbReference>
<organism evidence="2 3">
    <name type="scientific">Triticum urartu</name>
    <name type="common">Red wild einkorn</name>
    <name type="synonym">Crithodium urartu</name>
    <dbReference type="NCBI Taxonomy" id="4572"/>
    <lineage>
        <taxon>Eukaryota</taxon>
        <taxon>Viridiplantae</taxon>
        <taxon>Streptophyta</taxon>
        <taxon>Embryophyta</taxon>
        <taxon>Tracheophyta</taxon>
        <taxon>Spermatophyta</taxon>
        <taxon>Magnoliopsida</taxon>
        <taxon>Liliopsida</taxon>
        <taxon>Poales</taxon>
        <taxon>Poaceae</taxon>
        <taxon>BOP clade</taxon>
        <taxon>Pooideae</taxon>
        <taxon>Triticodae</taxon>
        <taxon>Triticeae</taxon>
        <taxon>Triticinae</taxon>
        <taxon>Triticum</taxon>
    </lineage>
</organism>
<dbReference type="PROSITE" id="PS50088">
    <property type="entry name" value="ANK_REPEAT"/>
    <property type="match status" value="1"/>
</dbReference>
<reference evidence="2" key="3">
    <citation type="submission" date="2022-06" db="UniProtKB">
        <authorList>
            <consortium name="EnsemblPlants"/>
        </authorList>
    </citation>
    <scope>IDENTIFICATION</scope>
</reference>
<reference evidence="2" key="2">
    <citation type="submission" date="2018-03" db="EMBL/GenBank/DDBJ databases">
        <title>The Triticum urartu genome reveals the dynamic nature of wheat genome evolution.</title>
        <authorList>
            <person name="Ling H."/>
            <person name="Ma B."/>
            <person name="Shi X."/>
            <person name="Liu H."/>
            <person name="Dong L."/>
            <person name="Sun H."/>
            <person name="Cao Y."/>
            <person name="Gao Q."/>
            <person name="Zheng S."/>
            <person name="Li Y."/>
            <person name="Yu Y."/>
            <person name="Du H."/>
            <person name="Qi M."/>
            <person name="Li Y."/>
            <person name="Yu H."/>
            <person name="Cui Y."/>
            <person name="Wang N."/>
            <person name="Chen C."/>
            <person name="Wu H."/>
            <person name="Zhao Y."/>
            <person name="Zhang J."/>
            <person name="Li Y."/>
            <person name="Zhou W."/>
            <person name="Zhang B."/>
            <person name="Hu W."/>
            <person name="Eijk M."/>
            <person name="Tang J."/>
            <person name="Witsenboer H."/>
            <person name="Zhao S."/>
            <person name="Li Z."/>
            <person name="Zhang A."/>
            <person name="Wang D."/>
            <person name="Liang C."/>
        </authorList>
    </citation>
    <scope>NUCLEOTIDE SEQUENCE [LARGE SCALE GENOMIC DNA]</scope>
    <source>
        <strain evidence="2">cv. G1812</strain>
    </source>
</reference>
<name>A0A8R7P9Q9_TRIUA</name>
<dbReference type="InterPro" id="IPR036770">
    <property type="entry name" value="Ankyrin_rpt-contain_sf"/>
</dbReference>
<dbReference type="PANTHER" id="PTHR24121">
    <property type="entry name" value="NO MECHANORECEPTOR POTENTIAL C, ISOFORM D-RELATED"/>
    <property type="match status" value="1"/>
</dbReference>
<sequence length="149" mass="16244">MQKPYDDVEALLHLSPVSAMSLLDGVTIEGGTALHVAAAYGESDGFLSSADIIRSKAKRLLFVQNKSGDTPLHCAAQAGMSRMVRHLITLAREENTGVNRAKELLEMENKLKETALHQAVRIGNNDIVKLLMEHSELAIFSKDGTSPLY</sequence>
<dbReference type="InterPro" id="IPR002110">
    <property type="entry name" value="Ankyrin_rpt"/>
</dbReference>
<keyword evidence="1" id="KW-0040">ANK repeat</keyword>
<reference evidence="3" key="1">
    <citation type="journal article" date="2013" name="Nature">
        <title>Draft genome of the wheat A-genome progenitor Triticum urartu.</title>
        <authorList>
            <person name="Ling H.Q."/>
            <person name="Zhao S."/>
            <person name="Liu D."/>
            <person name="Wang J."/>
            <person name="Sun H."/>
            <person name="Zhang C."/>
            <person name="Fan H."/>
            <person name="Li D."/>
            <person name="Dong L."/>
            <person name="Tao Y."/>
            <person name="Gao C."/>
            <person name="Wu H."/>
            <person name="Li Y."/>
            <person name="Cui Y."/>
            <person name="Guo X."/>
            <person name="Zheng S."/>
            <person name="Wang B."/>
            <person name="Yu K."/>
            <person name="Liang Q."/>
            <person name="Yang W."/>
            <person name="Lou X."/>
            <person name="Chen J."/>
            <person name="Feng M."/>
            <person name="Jian J."/>
            <person name="Zhang X."/>
            <person name="Luo G."/>
            <person name="Jiang Y."/>
            <person name="Liu J."/>
            <person name="Wang Z."/>
            <person name="Sha Y."/>
            <person name="Zhang B."/>
            <person name="Wu H."/>
            <person name="Tang D."/>
            <person name="Shen Q."/>
            <person name="Xue P."/>
            <person name="Zou S."/>
            <person name="Wang X."/>
            <person name="Liu X."/>
            <person name="Wang F."/>
            <person name="Yang Y."/>
            <person name="An X."/>
            <person name="Dong Z."/>
            <person name="Zhang K."/>
            <person name="Zhang X."/>
            <person name="Luo M.C."/>
            <person name="Dvorak J."/>
            <person name="Tong Y."/>
            <person name="Wang J."/>
            <person name="Yang H."/>
            <person name="Li Z."/>
            <person name="Wang D."/>
            <person name="Zhang A."/>
            <person name="Wang J."/>
        </authorList>
    </citation>
    <scope>NUCLEOTIDE SEQUENCE</scope>
    <source>
        <strain evidence="3">cv. G1812</strain>
    </source>
</reference>
<protein>
    <recommendedName>
        <fullName evidence="4">Ankyrin repeat-containing protein</fullName>
    </recommendedName>
</protein>
<proteinExistence type="predicted"/>
<dbReference type="SUPFAM" id="SSF48403">
    <property type="entry name" value="Ankyrin repeat"/>
    <property type="match status" value="1"/>
</dbReference>
<dbReference type="PANTHER" id="PTHR24121:SF21">
    <property type="entry name" value="ANKYRIN REPEAT FAMILY PROTEIN"/>
    <property type="match status" value="1"/>
</dbReference>
<dbReference type="PROSITE" id="PS50297">
    <property type="entry name" value="ANK_REP_REGION"/>
    <property type="match status" value="1"/>
</dbReference>